<dbReference type="GO" id="GO:0110154">
    <property type="term" value="P:RNA decapping"/>
    <property type="evidence" value="ECO:0007669"/>
    <property type="project" value="TreeGrafter"/>
</dbReference>
<dbReference type="InterPro" id="IPR004843">
    <property type="entry name" value="Calcineurin-like_PHP"/>
</dbReference>
<evidence type="ECO:0000313" key="2">
    <source>
        <dbReference type="EMBL" id="CAI2765920.1"/>
    </source>
</evidence>
<organism evidence="2 3">
    <name type="scientific">Flavobacterium collinsii</name>
    <dbReference type="NCBI Taxonomy" id="1114861"/>
    <lineage>
        <taxon>Bacteria</taxon>
        <taxon>Pseudomonadati</taxon>
        <taxon>Bacteroidota</taxon>
        <taxon>Flavobacteriia</taxon>
        <taxon>Flavobacteriales</taxon>
        <taxon>Flavobacteriaceae</taxon>
        <taxon>Flavobacterium</taxon>
    </lineage>
</organism>
<dbReference type="Gene3D" id="3.60.21.10">
    <property type="match status" value="1"/>
</dbReference>
<dbReference type="Proteomes" id="UP001152749">
    <property type="component" value="Chromosome"/>
</dbReference>
<protein>
    <submittedName>
        <fullName evidence="2">Serine/threonine-protein phosphatase 1</fullName>
        <ecNumber evidence="2">3.1.3.16</ecNumber>
    </submittedName>
</protein>
<dbReference type="InterPro" id="IPR029052">
    <property type="entry name" value="Metallo-depent_PP-like"/>
</dbReference>
<feature type="domain" description="Calcineurin-like phosphoesterase" evidence="1">
    <location>
        <begin position="1"/>
        <end position="166"/>
    </location>
</feature>
<gene>
    <name evidence="2" type="primary">pphA</name>
    <name evidence="2" type="ORF">TRV642_0894</name>
</gene>
<dbReference type="GO" id="GO:0005737">
    <property type="term" value="C:cytoplasm"/>
    <property type="evidence" value="ECO:0007669"/>
    <property type="project" value="TreeGrafter"/>
</dbReference>
<dbReference type="AlphaFoldDB" id="A0A9W4TF49"/>
<evidence type="ECO:0000313" key="3">
    <source>
        <dbReference type="Proteomes" id="UP001152749"/>
    </source>
</evidence>
<name>A0A9W4TF49_9FLAO</name>
<dbReference type="GO" id="GO:0004722">
    <property type="term" value="F:protein serine/threonine phosphatase activity"/>
    <property type="evidence" value="ECO:0007669"/>
    <property type="project" value="UniProtKB-EC"/>
</dbReference>
<dbReference type="SUPFAM" id="SSF56300">
    <property type="entry name" value="Metallo-dependent phosphatases"/>
    <property type="match status" value="1"/>
</dbReference>
<dbReference type="KEGG" id="fcs:TRV642_0894"/>
<accession>A0A9W4TF49</accession>
<sequence>MRTFVIGDIHGGLLALEQVMKRAQVTTQDTLIFLGDYVDGWSQSPQVIEYLMDLKSKQNCVCIRGNHDELLLSWFKNKTEDVDETLWFKHGGEATVLAYEKLSPEKKQLHIAFLESLEDYYLDDQSRLFVHAGFTNLNGVKHEFFPKLFYWDRTLWEMALSLDPNLKSDHALYPKRFTLYKEIYIGHTPVTRIGETIPVQKANVWNVDTGAAFKGPLTILNVDTKEFWQSEPLNELYSSEKGRN</sequence>
<proteinExistence type="predicted"/>
<dbReference type="EMBL" id="OX336425">
    <property type="protein sequence ID" value="CAI2765920.1"/>
    <property type="molecule type" value="Genomic_DNA"/>
</dbReference>
<dbReference type="RefSeq" id="WP_263362238.1">
    <property type="nucleotide sequence ID" value="NZ_OX336425.1"/>
</dbReference>
<dbReference type="PANTHER" id="PTHR42850">
    <property type="entry name" value="METALLOPHOSPHOESTERASE"/>
    <property type="match status" value="1"/>
</dbReference>
<dbReference type="EC" id="3.1.3.16" evidence="2"/>
<dbReference type="PANTHER" id="PTHR42850:SF4">
    <property type="entry name" value="ZINC-DEPENDENT ENDOPOLYPHOSPHATASE"/>
    <property type="match status" value="1"/>
</dbReference>
<dbReference type="InterPro" id="IPR050126">
    <property type="entry name" value="Ap4A_hydrolase"/>
</dbReference>
<dbReference type="GO" id="GO:0008803">
    <property type="term" value="F:bis(5'-nucleosyl)-tetraphosphatase (symmetrical) activity"/>
    <property type="evidence" value="ECO:0007669"/>
    <property type="project" value="TreeGrafter"/>
</dbReference>
<dbReference type="CDD" id="cd00144">
    <property type="entry name" value="MPP_PPP_family"/>
    <property type="match status" value="1"/>
</dbReference>
<reference evidence="2" key="1">
    <citation type="submission" date="2022-09" db="EMBL/GenBank/DDBJ databases">
        <authorList>
            <person name="Duchaud E."/>
        </authorList>
    </citation>
    <scope>NUCLEOTIDE SEQUENCE</scope>
    <source>
        <strain evidence="2">TRV642</strain>
    </source>
</reference>
<dbReference type="Pfam" id="PF00149">
    <property type="entry name" value="Metallophos"/>
    <property type="match status" value="1"/>
</dbReference>
<evidence type="ECO:0000259" key="1">
    <source>
        <dbReference type="Pfam" id="PF00149"/>
    </source>
</evidence>
<keyword evidence="2" id="KW-0378">Hydrolase</keyword>